<evidence type="ECO:0000313" key="2">
    <source>
        <dbReference type="EMBL" id="PCG75485.1"/>
    </source>
</evidence>
<feature type="domain" description="Amine oxidase" evidence="1">
    <location>
        <begin position="11"/>
        <end position="458"/>
    </location>
</feature>
<dbReference type="InterPro" id="IPR050281">
    <property type="entry name" value="Flavin_monoamine_oxidase"/>
</dbReference>
<sequence>MDVIVVGCGAAGIAAMRKLHDAGLQVLGLEAAERIGGRVVTVEFGEKLVDIGAAWCHGEKDNKVFELANPLGLLGRSEPDTNLYLRSNGAFVPEDEATGILKALDDEVAKADKYSKGSISACVRNAANTNDALKKNPELTKSFIEWYERNNHLGGQDDPKTGKSLRGLVEFWNSEGDQFLNWKGRGYTSILDVLMNKYPDPSKEIPLQILLKKEVENIRWGITQLGIDPSNPLVQVKCKDGSLYAAKSVIVTLPVGVLKERHEQLFYPQLPQDKVTTIQNMSMCVLDKIYIEFEKPWWPKTPAKFTILWREEDKAKFAEKDQWITEIFGLWTIDYQPNVLLAWIYGNGAKMMEKVSVEEVQEGVKKLLDTVITEFKVTPIKNTIRTKWATNVFARGAYAHRTVALEENGGSAIVLSEPLYHANKFPVVCFAGEATSHHRHSAVHGAVESGFREAERLIETFEEFGFK</sequence>
<organism evidence="2">
    <name type="scientific">Heliothis virescens</name>
    <name type="common">Tobacco budworm moth</name>
    <dbReference type="NCBI Taxonomy" id="7102"/>
    <lineage>
        <taxon>Eukaryota</taxon>
        <taxon>Metazoa</taxon>
        <taxon>Ecdysozoa</taxon>
        <taxon>Arthropoda</taxon>
        <taxon>Hexapoda</taxon>
        <taxon>Insecta</taxon>
        <taxon>Pterygota</taxon>
        <taxon>Neoptera</taxon>
        <taxon>Endopterygota</taxon>
        <taxon>Lepidoptera</taxon>
        <taxon>Glossata</taxon>
        <taxon>Ditrysia</taxon>
        <taxon>Noctuoidea</taxon>
        <taxon>Noctuidae</taxon>
        <taxon>Heliothinae</taxon>
        <taxon>Heliothis</taxon>
    </lineage>
</organism>
<dbReference type="SUPFAM" id="SSF54373">
    <property type="entry name" value="FAD-linked reductases, C-terminal domain"/>
    <property type="match status" value="1"/>
</dbReference>
<dbReference type="SUPFAM" id="SSF51905">
    <property type="entry name" value="FAD/NAD(P)-binding domain"/>
    <property type="match status" value="1"/>
</dbReference>
<reference evidence="2" key="1">
    <citation type="submission" date="2017-09" db="EMBL/GenBank/DDBJ databases">
        <title>Contemporary evolution of a Lepidopteran species, Heliothis virescens, in response to modern agricultural practices.</title>
        <authorList>
            <person name="Fritz M.L."/>
            <person name="Deyonke A.M."/>
            <person name="Papanicolaou A."/>
            <person name="Micinski S."/>
            <person name="Westbrook J."/>
            <person name="Gould F."/>
        </authorList>
    </citation>
    <scope>NUCLEOTIDE SEQUENCE [LARGE SCALE GENOMIC DNA]</scope>
    <source>
        <strain evidence="2">HvINT-</strain>
        <tissue evidence="2">Whole body</tissue>
    </source>
</reference>
<evidence type="ECO:0000259" key="1">
    <source>
        <dbReference type="Pfam" id="PF01593"/>
    </source>
</evidence>
<dbReference type="Pfam" id="PF01593">
    <property type="entry name" value="Amino_oxidase"/>
    <property type="match status" value="1"/>
</dbReference>
<dbReference type="PANTHER" id="PTHR10742">
    <property type="entry name" value="FLAVIN MONOAMINE OXIDASE"/>
    <property type="match status" value="1"/>
</dbReference>
<dbReference type="InterPro" id="IPR002937">
    <property type="entry name" value="Amino_oxidase"/>
</dbReference>
<dbReference type="AlphaFoldDB" id="A0A2A4JTY1"/>
<comment type="caution">
    <text evidence="2">The sequence shown here is derived from an EMBL/GenBank/DDBJ whole genome shotgun (WGS) entry which is preliminary data.</text>
</comment>
<proteinExistence type="predicted"/>
<accession>A0A2A4JTY1</accession>
<protein>
    <recommendedName>
        <fullName evidence="1">Amine oxidase domain-containing protein</fullName>
    </recommendedName>
</protein>
<gene>
    <name evidence="2" type="ORF">B5V51_11579</name>
</gene>
<name>A0A2A4JTY1_HELVI</name>
<dbReference type="Gene3D" id="3.90.660.10">
    <property type="match status" value="1"/>
</dbReference>
<dbReference type="InterPro" id="IPR036188">
    <property type="entry name" value="FAD/NAD-bd_sf"/>
</dbReference>
<dbReference type="Gene3D" id="3.50.50.60">
    <property type="entry name" value="FAD/NAD(P)-binding domain"/>
    <property type="match status" value="1"/>
</dbReference>
<dbReference type="EMBL" id="NWSH01000587">
    <property type="protein sequence ID" value="PCG75485.1"/>
    <property type="molecule type" value="Genomic_DNA"/>
</dbReference>
<dbReference type="PANTHER" id="PTHR10742:SF398">
    <property type="entry name" value="AMINE OXIDASE DOMAIN-CONTAINING PROTEIN-RELATED"/>
    <property type="match status" value="1"/>
</dbReference>
<dbReference type="EMBL" id="NWSH01000587">
    <property type="protein sequence ID" value="PCG75486.1"/>
    <property type="molecule type" value="Genomic_DNA"/>
</dbReference>
<dbReference type="STRING" id="7102.A0A2A4JTY1"/>
<dbReference type="GO" id="GO:0046592">
    <property type="term" value="F:polyamine oxidase activity"/>
    <property type="evidence" value="ECO:0007669"/>
    <property type="project" value="TreeGrafter"/>
</dbReference>